<protein>
    <submittedName>
        <fullName evidence="1">Uncharacterized protein</fullName>
    </submittedName>
</protein>
<reference evidence="1 2" key="1">
    <citation type="submission" date="2019-05" db="EMBL/GenBank/DDBJ databases">
        <title>Psychrobacillus vulpis sp. nov., a new species isolated from feces of a red fox that inhabits in The Tablas de Daimiel Natural Park, Albacete, Spain.</title>
        <authorList>
            <person name="Rodriguez M."/>
            <person name="Reina J.C."/>
            <person name="Bejar V."/>
            <person name="Llamas I."/>
        </authorList>
    </citation>
    <scope>NUCLEOTIDE SEQUENCE [LARGE SCALE GENOMIC DNA]</scope>
    <source>
        <strain evidence="1 2">NEAU-3TGS17</strain>
    </source>
</reference>
<evidence type="ECO:0000313" key="2">
    <source>
        <dbReference type="Proteomes" id="UP000317316"/>
    </source>
</evidence>
<evidence type="ECO:0000313" key="1">
    <source>
        <dbReference type="EMBL" id="TQR16716.1"/>
    </source>
</evidence>
<proteinExistence type="predicted"/>
<keyword evidence="2" id="KW-1185">Reference proteome</keyword>
<name>A0A544TH03_9BACI</name>
<dbReference type="RefSeq" id="WP_142536960.1">
    <property type="nucleotide sequence ID" value="NZ_BMIE01000002.1"/>
</dbReference>
<dbReference type="OrthoDB" id="2454574at2"/>
<organism evidence="1 2">
    <name type="scientific">Psychrobacillus lasiicapitis</name>
    <dbReference type="NCBI Taxonomy" id="1636719"/>
    <lineage>
        <taxon>Bacteria</taxon>
        <taxon>Bacillati</taxon>
        <taxon>Bacillota</taxon>
        <taxon>Bacilli</taxon>
        <taxon>Bacillales</taxon>
        <taxon>Bacillaceae</taxon>
        <taxon>Psychrobacillus</taxon>
    </lineage>
</organism>
<comment type="caution">
    <text evidence="1">The sequence shown here is derived from an EMBL/GenBank/DDBJ whole genome shotgun (WGS) entry which is preliminary data.</text>
</comment>
<accession>A0A544TH03</accession>
<sequence length="75" mass="8906">MAKSAAKRKRTHLLRNTGKDVTKLRNEIDFSTHVRMTKTKKDKLQHNENKYKKHFQQGQYPDGNAFYICLYNLHA</sequence>
<dbReference type="EMBL" id="VDGH01000001">
    <property type="protein sequence ID" value="TQR16716.1"/>
    <property type="molecule type" value="Genomic_DNA"/>
</dbReference>
<dbReference type="AlphaFoldDB" id="A0A544TH03"/>
<gene>
    <name evidence="1" type="ORF">FG382_00710</name>
</gene>
<dbReference type="Proteomes" id="UP000317316">
    <property type="component" value="Unassembled WGS sequence"/>
</dbReference>